<dbReference type="InterPro" id="IPR003462">
    <property type="entry name" value="ODC_Mu_crystall"/>
</dbReference>
<dbReference type="Pfam" id="PF02423">
    <property type="entry name" value="OCD_Mu_crystall"/>
    <property type="match status" value="1"/>
</dbReference>
<dbReference type="PANTHER" id="PTHR13812:SF19">
    <property type="entry name" value="KETIMINE REDUCTASE MU-CRYSTALLIN"/>
    <property type="match status" value="1"/>
</dbReference>
<dbReference type="InterPro" id="IPR023401">
    <property type="entry name" value="ODC_N"/>
</dbReference>
<dbReference type="GO" id="GO:0005737">
    <property type="term" value="C:cytoplasm"/>
    <property type="evidence" value="ECO:0007669"/>
    <property type="project" value="TreeGrafter"/>
</dbReference>
<evidence type="ECO:0000256" key="1">
    <source>
        <dbReference type="ARBA" id="ARBA00008903"/>
    </source>
</evidence>
<reference evidence="2" key="1">
    <citation type="submission" date="2018-05" db="EMBL/GenBank/DDBJ databases">
        <authorList>
            <person name="Lanie J.A."/>
            <person name="Ng W.-L."/>
            <person name="Kazmierczak K.M."/>
            <person name="Andrzejewski T.M."/>
            <person name="Davidsen T.M."/>
            <person name="Wayne K.J."/>
            <person name="Tettelin H."/>
            <person name="Glass J.I."/>
            <person name="Rusch D."/>
            <person name="Podicherti R."/>
            <person name="Tsui H.-C.T."/>
            <person name="Winkler M.E."/>
        </authorList>
    </citation>
    <scope>NUCLEOTIDE SEQUENCE</scope>
</reference>
<proteinExistence type="inferred from homology"/>
<dbReference type="FunFam" id="3.40.50.720:FF:000311">
    <property type="entry name" value="Ornithine cyclodeaminase"/>
    <property type="match status" value="1"/>
</dbReference>
<dbReference type="GO" id="GO:0016491">
    <property type="term" value="F:oxidoreductase activity"/>
    <property type="evidence" value="ECO:0007669"/>
    <property type="project" value="UniProtKB-ARBA"/>
</dbReference>
<accession>A0A382GAA3</accession>
<sequence>MTLVLNESDIISLFPMEDAIKASDLAFKLQAGTQSVNHPRIRIANKNQFFNYMTASSPELGFYCMKTYSIHKNTSPTFYVYLYDYSNGDLVSIMNASSLGQIRTGAASGIATKYLSKQNSTNLSIIGTGYQAKTQAQAIAAIRPITLIKVYSRSLDNRNRFAKWLEQNLNIECIPVNSPEECIENSDIITTITTSKNPVFKGGQITSGTHINAAGGNHYMRRELDDDTILNSDLITTDDISQARVECGDLINPIDRGLLHWHNIHQLSEIVSGSKIGRRNNNQITLYESQGLAIQDLTAAAHIYSKAIQSKIGTNVDIETYN</sequence>
<dbReference type="Gene3D" id="3.40.50.720">
    <property type="entry name" value="NAD(P)-binding Rossmann-like Domain"/>
    <property type="match status" value="1"/>
</dbReference>
<gene>
    <name evidence="2" type="ORF">METZ01_LOCUS224388</name>
</gene>
<dbReference type="PANTHER" id="PTHR13812">
    <property type="entry name" value="KETIMINE REDUCTASE MU-CRYSTALLIN"/>
    <property type="match status" value="1"/>
</dbReference>
<comment type="similarity">
    <text evidence="1">Belongs to the ornithine cyclodeaminase/mu-crystallin family.</text>
</comment>
<evidence type="ECO:0000313" key="2">
    <source>
        <dbReference type="EMBL" id="SVB71534.1"/>
    </source>
</evidence>
<protein>
    <recommendedName>
        <fullName evidence="3">Ornithine cyclodeaminase</fullName>
    </recommendedName>
</protein>
<dbReference type="EMBL" id="UINC01054164">
    <property type="protein sequence ID" value="SVB71534.1"/>
    <property type="molecule type" value="Genomic_DNA"/>
</dbReference>
<dbReference type="AlphaFoldDB" id="A0A382GAA3"/>
<dbReference type="Gene3D" id="3.30.1780.10">
    <property type="entry name" value="ornithine cyclodeaminase, domain 1"/>
    <property type="match status" value="1"/>
</dbReference>
<dbReference type="GO" id="GO:0019752">
    <property type="term" value="P:carboxylic acid metabolic process"/>
    <property type="evidence" value="ECO:0007669"/>
    <property type="project" value="UniProtKB-ARBA"/>
</dbReference>
<name>A0A382GAA3_9ZZZZ</name>
<dbReference type="InterPro" id="IPR036291">
    <property type="entry name" value="NAD(P)-bd_dom_sf"/>
</dbReference>
<organism evidence="2">
    <name type="scientific">marine metagenome</name>
    <dbReference type="NCBI Taxonomy" id="408172"/>
    <lineage>
        <taxon>unclassified sequences</taxon>
        <taxon>metagenomes</taxon>
        <taxon>ecological metagenomes</taxon>
    </lineage>
</organism>
<evidence type="ECO:0008006" key="3">
    <source>
        <dbReference type="Google" id="ProtNLM"/>
    </source>
</evidence>
<dbReference type="SUPFAM" id="SSF51735">
    <property type="entry name" value="NAD(P)-binding Rossmann-fold domains"/>
    <property type="match status" value="1"/>
</dbReference>
<dbReference type="PIRSF" id="PIRSF001439">
    <property type="entry name" value="CryM"/>
    <property type="match status" value="1"/>
</dbReference>